<keyword evidence="5" id="KW-0862">Zinc</keyword>
<sequence length="609" mass="69836">MASRHNWECSNCQGINGERDVNCDVCGHKRQHIKGGGHNQPRKSSGGLGENRAKYDWESVGRRENPQCGNGPRDGYDDQAGAKWKCKECTYFNTASSPKCKMCRRGSRSNEPVTCPSGPARVDRNGYSHPKRSSPPPVRNDVTSSYDKPRDRPSTRGTGYDRSRGRPRDGRQSLAGRHQSPRSRRRQIHKPMYEDCVDSRERRLVLLGKTGCGKSATGNSILSGDFFRSMVSGASVTQSCRRGVVQRNGKEIHVVDTPGVFDTEVDNDNTTKEIVKCVGITAPGPHAFLLIVRIGRFTAEERDSVELFIEHFGRSVEKYMIVLFTGMDDLNDERMTLDDHLRRIPSSLVSILERCGGRCVGFNNKGTAREISRQVDELMEMVEDLFKHNNGRYYTNTMYMEAENVIRTREAEIRSMAEVNRRREREELEDDNERHYGHELKKQEEQQYELRRALQETESRTGQEDSKRRIRTEEIDADIKSIHKKIDQERQAGGKVSRHLQNRLSDLKRERNRIEGMEGNARKMQAEVKSLREKLKNVEQKVSKTRREQNDDKERRLKELEKKHVASENNTREVVRKEVEKGETNIGSQLLNTVIGLGKMVWKGLTKLF</sequence>
<dbReference type="Gene3D" id="3.40.50.300">
    <property type="entry name" value="P-loop containing nucleotide triphosphate hydrolases"/>
    <property type="match status" value="1"/>
</dbReference>
<dbReference type="PROSITE" id="PS50199">
    <property type="entry name" value="ZF_RANBP2_2"/>
    <property type="match status" value="1"/>
</dbReference>
<feature type="domain" description="AIG1-type G" evidence="10">
    <location>
        <begin position="199"/>
        <end position="403"/>
    </location>
</feature>
<dbReference type="EMBL" id="NEDP02076743">
    <property type="protein sequence ID" value="OWF35048.1"/>
    <property type="molecule type" value="Genomic_DNA"/>
</dbReference>
<feature type="region of interest" description="Disordered" evidence="8">
    <location>
        <begin position="452"/>
        <end position="471"/>
    </location>
</feature>
<dbReference type="GO" id="GO:0005525">
    <property type="term" value="F:GTP binding"/>
    <property type="evidence" value="ECO:0007669"/>
    <property type="project" value="UniProtKB-KW"/>
</dbReference>
<evidence type="ECO:0000256" key="7">
    <source>
        <dbReference type="PROSITE-ProRule" id="PRU00322"/>
    </source>
</evidence>
<proteinExistence type="inferred from homology"/>
<dbReference type="AlphaFoldDB" id="A0A210PEX9"/>
<feature type="compositionally biased region" description="Basic and acidic residues" evidence="8">
    <location>
        <begin position="147"/>
        <end position="171"/>
    </location>
</feature>
<dbReference type="SUPFAM" id="SSF52540">
    <property type="entry name" value="P-loop containing nucleoside triphosphate hydrolases"/>
    <property type="match status" value="1"/>
</dbReference>
<feature type="region of interest" description="Disordered" evidence="8">
    <location>
        <begin position="540"/>
        <end position="573"/>
    </location>
</feature>
<evidence type="ECO:0000256" key="8">
    <source>
        <dbReference type="SAM" id="MobiDB-lite"/>
    </source>
</evidence>
<keyword evidence="2" id="KW-0479">Metal-binding</keyword>
<dbReference type="InterPro" id="IPR045058">
    <property type="entry name" value="GIMA/IAN/Toc"/>
</dbReference>
<dbReference type="PANTHER" id="PTHR10903:SF184">
    <property type="entry name" value="GTP-BINDING PROTEIN A"/>
    <property type="match status" value="1"/>
</dbReference>
<feature type="region of interest" description="Disordered" evidence="8">
    <location>
        <begin position="421"/>
        <end position="446"/>
    </location>
</feature>
<evidence type="ECO:0000256" key="3">
    <source>
        <dbReference type="ARBA" id="ARBA00022741"/>
    </source>
</evidence>
<evidence type="ECO:0000256" key="5">
    <source>
        <dbReference type="ARBA" id="ARBA00022833"/>
    </source>
</evidence>
<dbReference type="Pfam" id="PF04548">
    <property type="entry name" value="AIG1"/>
    <property type="match status" value="1"/>
</dbReference>
<dbReference type="PANTHER" id="PTHR10903">
    <property type="entry name" value="GTPASE, IMAP FAMILY MEMBER-RELATED"/>
    <property type="match status" value="1"/>
</dbReference>
<keyword evidence="4 7" id="KW-0863">Zinc-finger</keyword>
<feature type="region of interest" description="Disordered" evidence="8">
    <location>
        <begin position="32"/>
        <end position="51"/>
    </location>
</feature>
<evidence type="ECO:0000256" key="2">
    <source>
        <dbReference type="ARBA" id="ARBA00022723"/>
    </source>
</evidence>
<evidence type="ECO:0000256" key="6">
    <source>
        <dbReference type="ARBA" id="ARBA00023134"/>
    </source>
</evidence>
<keyword evidence="6" id="KW-0342">GTP-binding</keyword>
<dbReference type="Gene3D" id="2.30.30.380">
    <property type="entry name" value="Zn-finger domain of Sec23/24"/>
    <property type="match status" value="1"/>
</dbReference>
<evidence type="ECO:0000259" key="10">
    <source>
        <dbReference type="PROSITE" id="PS51720"/>
    </source>
</evidence>
<evidence type="ECO:0000313" key="11">
    <source>
        <dbReference type="EMBL" id="OWF35048.1"/>
    </source>
</evidence>
<feature type="compositionally biased region" description="Basic residues" evidence="8">
    <location>
        <begin position="179"/>
        <end position="189"/>
    </location>
</feature>
<name>A0A210PEX9_MIZYE</name>
<dbReference type="SMART" id="SM00547">
    <property type="entry name" value="ZnF_RBZ"/>
    <property type="match status" value="2"/>
</dbReference>
<evidence type="ECO:0000256" key="1">
    <source>
        <dbReference type="ARBA" id="ARBA00008535"/>
    </source>
</evidence>
<dbReference type="InterPro" id="IPR001876">
    <property type="entry name" value="Znf_RanBP2"/>
</dbReference>
<organism evidence="11 12">
    <name type="scientific">Mizuhopecten yessoensis</name>
    <name type="common">Japanese scallop</name>
    <name type="synonym">Patinopecten yessoensis</name>
    <dbReference type="NCBI Taxonomy" id="6573"/>
    <lineage>
        <taxon>Eukaryota</taxon>
        <taxon>Metazoa</taxon>
        <taxon>Spiralia</taxon>
        <taxon>Lophotrochozoa</taxon>
        <taxon>Mollusca</taxon>
        <taxon>Bivalvia</taxon>
        <taxon>Autobranchia</taxon>
        <taxon>Pteriomorphia</taxon>
        <taxon>Pectinida</taxon>
        <taxon>Pectinoidea</taxon>
        <taxon>Pectinidae</taxon>
        <taxon>Mizuhopecten</taxon>
    </lineage>
</organism>
<evidence type="ECO:0000313" key="12">
    <source>
        <dbReference type="Proteomes" id="UP000242188"/>
    </source>
</evidence>
<accession>A0A210PEX9</accession>
<dbReference type="CDD" id="cd01852">
    <property type="entry name" value="AIG1"/>
    <property type="match status" value="1"/>
</dbReference>
<evidence type="ECO:0000256" key="4">
    <source>
        <dbReference type="ARBA" id="ARBA00022771"/>
    </source>
</evidence>
<evidence type="ECO:0000259" key="9">
    <source>
        <dbReference type="PROSITE" id="PS50199"/>
    </source>
</evidence>
<dbReference type="SUPFAM" id="SSF90209">
    <property type="entry name" value="Ran binding protein zinc finger-like"/>
    <property type="match status" value="1"/>
</dbReference>
<dbReference type="Proteomes" id="UP000242188">
    <property type="component" value="Unassembled WGS sequence"/>
</dbReference>
<dbReference type="InterPro" id="IPR006703">
    <property type="entry name" value="G_AIG1"/>
</dbReference>
<dbReference type="GO" id="GO:0008270">
    <property type="term" value="F:zinc ion binding"/>
    <property type="evidence" value="ECO:0007669"/>
    <property type="project" value="UniProtKB-KW"/>
</dbReference>
<gene>
    <name evidence="11" type="ORF">KP79_PYT11351</name>
</gene>
<dbReference type="PROSITE" id="PS01358">
    <property type="entry name" value="ZF_RANBP2_1"/>
    <property type="match status" value="2"/>
</dbReference>
<dbReference type="PROSITE" id="PS51720">
    <property type="entry name" value="G_AIG1"/>
    <property type="match status" value="1"/>
</dbReference>
<keyword evidence="3" id="KW-0547">Nucleotide-binding</keyword>
<keyword evidence="12" id="KW-1185">Reference proteome</keyword>
<reference evidence="11 12" key="1">
    <citation type="journal article" date="2017" name="Nat. Ecol. Evol.">
        <title>Scallop genome provides insights into evolution of bilaterian karyotype and development.</title>
        <authorList>
            <person name="Wang S."/>
            <person name="Zhang J."/>
            <person name="Jiao W."/>
            <person name="Li J."/>
            <person name="Xun X."/>
            <person name="Sun Y."/>
            <person name="Guo X."/>
            <person name="Huan P."/>
            <person name="Dong B."/>
            <person name="Zhang L."/>
            <person name="Hu X."/>
            <person name="Sun X."/>
            <person name="Wang J."/>
            <person name="Zhao C."/>
            <person name="Wang Y."/>
            <person name="Wang D."/>
            <person name="Huang X."/>
            <person name="Wang R."/>
            <person name="Lv J."/>
            <person name="Li Y."/>
            <person name="Zhang Z."/>
            <person name="Liu B."/>
            <person name="Lu W."/>
            <person name="Hui Y."/>
            <person name="Liang J."/>
            <person name="Zhou Z."/>
            <person name="Hou R."/>
            <person name="Li X."/>
            <person name="Liu Y."/>
            <person name="Li H."/>
            <person name="Ning X."/>
            <person name="Lin Y."/>
            <person name="Zhao L."/>
            <person name="Xing Q."/>
            <person name="Dou J."/>
            <person name="Li Y."/>
            <person name="Mao J."/>
            <person name="Guo H."/>
            <person name="Dou H."/>
            <person name="Li T."/>
            <person name="Mu C."/>
            <person name="Jiang W."/>
            <person name="Fu Q."/>
            <person name="Fu X."/>
            <person name="Miao Y."/>
            <person name="Liu J."/>
            <person name="Yu Q."/>
            <person name="Li R."/>
            <person name="Liao H."/>
            <person name="Li X."/>
            <person name="Kong Y."/>
            <person name="Jiang Z."/>
            <person name="Chourrout D."/>
            <person name="Li R."/>
            <person name="Bao Z."/>
        </authorList>
    </citation>
    <scope>NUCLEOTIDE SEQUENCE [LARGE SCALE GENOMIC DNA]</scope>
    <source>
        <strain evidence="11 12">PY_sf001</strain>
    </source>
</reference>
<comment type="caution">
    <text evidence="11">The sequence shown here is derived from an EMBL/GenBank/DDBJ whole genome shotgun (WGS) entry which is preliminary data.</text>
</comment>
<dbReference type="STRING" id="6573.A0A210PEX9"/>
<dbReference type="InterPro" id="IPR027417">
    <property type="entry name" value="P-loop_NTPase"/>
</dbReference>
<dbReference type="OrthoDB" id="431287at2759"/>
<dbReference type="InterPro" id="IPR036443">
    <property type="entry name" value="Znf_RanBP2_sf"/>
</dbReference>
<dbReference type="FunFam" id="3.40.50.300:FF:000366">
    <property type="entry name" value="GTPase, IMAP family member 2"/>
    <property type="match status" value="1"/>
</dbReference>
<comment type="similarity">
    <text evidence="1">Belongs to the TRAFAC class TrmE-Era-EngA-EngB-Septin-like GTPase superfamily. AIG1/Toc34/Toc159-like paraseptin GTPase family. IAN subfamily.</text>
</comment>
<feature type="region of interest" description="Disordered" evidence="8">
    <location>
        <begin position="101"/>
        <end position="194"/>
    </location>
</feature>
<feature type="domain" description="RanBP2-type" evidence="9">
    <location>
        <begin position="79"/>
        <end position="109"/>
    </location>
</feature>
<protein>
    <submittedName>
        <fullName evidence="11">GTPase IMAP family member 4</fullName>
    </submittedName>
</protein>